<dbReference type="EMBL" id="JAWQEG010000128">
    <property type="protein sequence ID" value="KAK3894222.1"/>
    <property type="molecule type" value="Genomic_DNA"/>
</dbReference>
<dbReference type="AlphaFoldDB" id="A0AAE1GKK0"/>
<name>A0AAE1GKK0_PETCI</name>
<sequence>MSVVSFSSATQLKAQHEAARLVDNFNVPRTLKDVMVANYAAYIKAELDKLPMDCVLKFKKEATTFLVILHQTVLDKLQNEERERERQERAATPAPASHSPPPPPHYHPPTPEGRQEQRYHQQCDLPHEEAPTLATQTQFPSMGNLSFSSSLLATFNNSPSPAPSETGTRHNGGPLPHIDTLHPSRNTQSCRAPYDKCCPPHRFFLYLFFYEIL</sequence>
<accession>A0AAE1GKK0</accession>
<evidence type="ECO:0000313" key="3">
    <source>
        <dbReference type="Proteomes" id="UP001286313"/>
    </source>
</evidence>
<feature type="compositionally biased region" description="Pro residues" evidence="1">
    <location>
        <begin position="98"/>
        <end position="111"/>
    </location>
</feature>
<dbReference type="Proteomes" id="UP001286313">
    <property type="component" value="Unassembled WGS sequence"/>
</dbReference>
<organism evidence="2 3">
    <name type="scientific">Petrolisthes cinctipes</name>
    <name type="common">Flat porcelain crab</name>
    <dbReference type="NCBI Taxonomy" id="88211"/>
    <lineage>
        <taxon>Eukaryota</taxon>
        <taxon>Metazoa</taxon>
        <taxon>Ecdysozoa</taxon>
        <taxon>Arthropoda</taxon>
        <taxon>Crustacea</taxon>
        <taxon>Multicrustacea</taxon>
        <taxon>Malacostraca</taxon>
        <taxon>Eumalacostraca</taxon>
        <taxon>Eucarida</taxon>
        <taxon>Decapoda</taxon>
        <taxon>Pleocyemata</taxon>
        <taxon>Anomura</taxon>
        <taxon>Galatheoidea</taxon>
        <taxon>Porcellanidae</taxon>
        <taxon>Petrolisthes</taxon>
    </lineage>
</organism>
<comment type="caution">
    <text evidence="2">The sequence shown here is derived from an EMBL/GenBank/DDBJ whole genome shotgun (WGS) entry which is preliminary data.</text>
</comment>
<proteinExistence type="predicted"/>
<keyword evidence="3" id="KW-1185">Reference proteome</keyword>
<gene>
    <name evidence="2" type="ORF">Pcinc_001984</name>
</gene>
<feature type="region of interest" description="Disordered" evidence="1">
    <location>
        <begin position="79"/>
        <end position="121"/>
    </location>
</feature>
<protein>
    <submittedName>
        <fullName evidence="2">Uncharacterized protein</fullName>
    </submittedName>
</protein>
<evidence type="ECO:0000313" key="2">
    <source>
        <dbReference type="EMBL" id="KAK3894222.1"/>
    </source>
</evidence>
<reference evidence="2" key="1">
    <citation type="submission" date="2023-10" db="EMBL/GenBank/DDBJ databases">
        <title>Genome assemblies of two species of porcelain crab, Petrolisthes cinctipes and Petrolisthes manimaculis (Anomura: Porcellanidae).</title>
        <authorList>
            <person name="Angst P."/>
        </authorList>
    </citation>
    <scope>NUCLEOTIDE SEQUENCE</scope>
    <source>
        <strain evidence="2">PB745_01</strain>
        <tissue evidence="2">Gill</tissue>
    </source>
</reference>
<evidence type="ECO:0000256" key="1">
    <source>
        <dbReference type="SAM" id="MobiDB-lite"/>
    </source>
</evidence>
<feature type="compositionally biased region" description="Basic and acidic residues" evidence="1">
    <location>
        <begin position="79"/>
        <end position="89"/>
    </location>
</feature>